<dbReference type="AlphaFoldDB" id="A0A3S4GJ63"/>
<dbReference type="OrthoDB" id="954305at2"/>
<reference evidence="1 2" key="1">
    <citation type="submission" date="2018-12" db="EMBL/GenBank/DDBJ databases">
        <authorList>
            <person name="Criscuolo A."/>
        </authorList>
    </citation>
    <scope>NUCLEOTIDE SEQUENCE [LARGE SCALE GENOMIC DNA]</scope>
    <source>
        <strain evidence="1">ACIP1116281</strain>
    </source>
</reference>
<sequence length="112" mass="12642">MSESDQLQHAIARLQRLAEERHLDCVSLRDERQAPTLATGDAHFIHLIDADTAALHCPVQQKILLMDVSPAIYFETDAYIGEPIVLIHLDQIDDEELALRLEDACRFRSPAP</sequence>
<keyword evidence="2" id="KW-1185">Reference proteome</keyword>
<gene>
    <name evidence="1" type="ORF">DEVEQU_03065</name>
</gene>
<evidence type="ECO:0000313" key="1">
    <source>
        <dbReference type="EMBL" id="VDS05918.1"/>
    </source>
</evidence>
<organism evidence="1 2">
    <name type="scientific">Devosia equisanguinis</name>
    <dbReference type="NCBI Taxonomy" id="2490941"/>
    <lineage>
        <taxon>Bacteria</taxon>
        <taxon>Pseudomonadati</taxon>
        <taxon>Pseudomonadota</taxon>
        <taxon>Alphaproteobacteria</taxon>
        <taxon>Hyphomicrobiales</taxon>
        <taxon>Devosiaceae</taxon>
        <taxon>Devosia</taxon>
    </lineage>
</organism>
<evidence type="ECO:0000313" key="2">
    <source>
        <dbReference type="Proteomes" id="UP000268844"/>
    </source>
</evidence>
<protein>
    <submittedName>
        <fullName evidence="1">Uncharacterized protein</fullName>
    </submittedName>
</protein>
<proteinExistence type="predicted"/>
<dbReference type="RefSeq" id="WP_126151446.1">
    <property type="nucleotide sequence ID" value="NZ_JBHTMH010000001.1"/>
</dbReference>
<dbReference type="EMBL" id="UZWD01000038">
    <property type="protein sequence ID" value="VDS05918.1"/>
    <property type="molecule type" value="Genomic_DNA"/>
</dbReference>
<dbReference type="Proteomes" id="UP000268844">
    <property type="component" value="Unassembled WGS sequence"/>
</dbReference>
<accession>A0A3S4GJ63</accession>
<name>A0A3S4GJ63_9HYPH</name>